<evidence type="ECO:0000313" key="2">
    <source>
        <dbReference type="Proteomes" id="UP000000822"/>
    </source>
</evidence>
<dbReference type="AlphaFoldDB" id="Q8EMW2"/>
<dbReference type="InterPro" id="IPR018540">
    <property type="entry name" value="Spo0E-like"/>
</dbReference>
<keyword evidence="2" id="KW-1185">Reference proteome</keyword>
<dbReference type="GO" id="GO:0043937">
    <property type="term" value="P:regulation of sporulation"/>
    <property type="evidence" value="ECO:0007669"/>
    <property type="project" value="InterPro"/>
</dbReference>
<reference evidence="1 2" key="1">
    <citation type="journal article" date="2001" name="FEMS Microbiol. Lett.">
        <title>Oceanobacillus iheyensis gen. nov., sp. nov., a deep-sea extremely halotolerant and alkaliphilic species isolated from a depth of 1050 m on the Iheya Ridge.</title>
        <authorList>
            <person name="Lu J."/>
            <person name="Nogi Y."/>
            <person name="Takami H."/>
        </authorList>
    </citation>
    <scope>NUCLEOTIDE SEQUENCE [LARGE SCALE GENOMIC DNA]</scope>
    <source>
        <strain evidence="2">DSM 14371 / CIP 107618 / JCM 11309 / KCTC 3954 / HTE831</strain>
    </source>
</reference>
<dbReference type="HOGENOM" id="CLU_2918109_0_0_9"/>
<dbReference type="Proteomes" id="UP000000822">
    <property type="component" value="Chromosome"/>
</dbReference>
<protein>
    <recommendedName>
        <fullName evidence="3">Spo0E family sporulation regulatory protein-aspartic acid phosphatase</fullName>
    </recommendedName>
</protein>
<dbReference type="InterPro" id="IPR037208">
    <property type="entry name" value="Spo0E-like_sf"/>
</dbReference>
<name>Q8EMW2_OCEIH</name>
<dbReference type="Gene3D" id="4.10.280.10">
    <property type="entry name" value="Helix-loop-helix DNA-binding domain"/>
    <property type="match status" value="1"/>
</dbReference>
<dbReference type="EMBL" id="BA000028">
    <property type="protein sequence ID" value="BAC14684.1"/>
    <property type="molecule type" value="Genomic_DNA"/>
</dbReference>
<gene>
    <name evidence="1" type="ordered locus">OB2728</name>
</gene>
<proteinExistence type="predicted"/>
<dbReference type="SUPFAM" id="SSF140500">
    <property type="entry name" value="BAS1536-like"/>
    <property type="match status" value="1"/>
</dbReference>
<evidence type="ECO:0000313" key="1">
    <source>
        <dbReference type="EMBL" id="BAC14684.1"/>
    </source>
</evidence>
<dbReference type="GO" id="GO:0046983">
    <property type="term" value="F:protein dimerization activity"/>
    <property type="evidence" value="ECO:0007669"/>
    <property type="project" value="InterPro"/>
</dbReference>
<dbReference type="InterPro" id="IPR036638">
    <property type="entry name" value="HLH_DNA-bd_sf"/>
</dbReference>
<reference evidence="1 2" key="2">
    <citation type="journal article" date="2002" name="Nucleic Acids Res.">
        <title>Genome sequence of Oceanobacillus iheyensis isolated from the Iheya Ridge and its unexpected adaptive capabilities to extreme environments.</title>
        <authorList>
            <person name="Takami H."/>
            <person name="Takaki Y."/>
            <person name="Uchiyama I."/>
        </authorList>
    </citation>
    <scope>NUCLEOTIDE SEQUENCE [LARGE SCALE GENOMIC DNA]</scope>
    <source>
        <strain evidence="2">DSM 14371 / CIP 107618 / JCM 11309 / KCTC 3954 / HTE831</strain>
    </source>
</reference>
<evidence type="ECO:0008006" key="3">
    <source>
        <dbReference type="Google" id="ProtNLM"/>
    </source>
</evidence>
<organism evidence="1 2">
    <name type="scientific">Oceanobacillus iheyensis (strain DSM 14371 / CIP 107618 / JCM 11309 / KCTC 3954 / HTE831)</name>
    <dbReference type="NCBI Taxonomy" id="221109"/>
    <lineage>
        <taxon>Bacteria</taxon>
        <taxon>Bacillati</taxon>
        <taxon>Bacillota</taxon>
        <taxon>Bacilli</taxon>
        <taxon>Bacillales</taxon>
        <taxon>Bacillaceae</taxon>
        <taxon>Oceanobacillus</taxon>
    </lineage>
</organism>
<accession>Q8EMW2</accession>
<dbReference type="Pfam" id="PF09388">
    <property type="entry name" value="SpoOE-like"/>
    <property type="match status" value="1"/>
</dbReference>
<dbReference type="KEGG" id="oih:OB2728"/>
<sequence length="61" mass="7176">MTKVDKLNQQVEATRREMYAAYEQNPNDPYVLQLSQSLDHLLNELTHALNEHPRNNISRNL</sequence>
<dbReference type="eggNOG" id="ENOG50308S4">
    <property type="taxonomic scope" value="Bacteria"/>
</dbReference>